<dbReference type="PANTHER" id="PTHR11266:SF8">
    <property type="entry name" value="MPV17-LIKE PROTEIN 2"/>
    <property type="match status" value="1"/>
</dbReference>
<gene>
    <name evidence="8" type="primary">LOC115623231</name>
</gene>
<name>A0A6J2TD77_DROLE</name>
<accession>A0A6J2TD77</accession>
<evidence type="ECO:0000256" key="2">
    <source>
        <dbReference type="ARBA" id="ARBA00006824"/>
    </source>
</evidence>
<dbReference type="GO" id="GO:0016020">
    <property type="term" value="C:membrane"/>
    <property type="evidence" value="ECO:0007669"/>
    <property type="project" value="UniProtKB-SubCell"/>
</dbReference>
<sequence length="201" mass="23725">MDNLEKWKLKVVAALKRLNKVAFSQRYLLYTNLGISIGLAMVGDQMEQGYECWSGHIDKWDRTRTIRMGISGFTVGIVCHYWYQYLDQFYPKRTLRAVVHKILLDQFICSPFYITVFFITMGVLEDKTWEEMKEEIREKAIILYTAEWTVWPAAQFVNFFLIPPRYRVVYDNIISLGYDVYMSNVKYRKTPNSSDTTTASK</sequence>
<feature type="transmembrane region" description="Helical" evidence="6">
    <location>
        <begin position="103"/>
        <end position="124"/>
    </location>
</feature>
<feature type="transmembrane region" description="Helical" evidence="6">
    <location>
        <begin position="65"/>
        <end position="83"/>
    </location>
</feature>
<evidence type="ECO:0000256" key="6">
    <source>
        <dbReference type="RuleBase" id="RU363053"/>
    </source>
</evidence>
<dbReference type="AlphaFoldDB" id="A0A6J2TD77"/>
<feature type="transmembrane region" description="Helical" evidence="6">
    <location>
        <begin position="27"/>
        <end position="44"/>
    </location>
</feature>
<comment type="subcellular location">
    <subcellularLocation>
        <location evidence="1">Membrane</location>
        <topology evidence="1">Multi-pass membrane protein</topology>
    </subcellularLocation>
</comment>
<dbReference type="InterPro" id="IPR007248">
    <property type="entry name" value="Mpv17_PMP22"/>
</dbReference>
<proteinExistence type="inferred from homology"/>
<dbReference type="Proteomes" id="UP000504634">
    <property type="component" value="Unplaced"/>
</dbReference>
<comment type="similarity">
    <text evidence="2 6">Belongs to the peroxisomal membrane protein PXMP2/4 family.</text>
</comment>
<dbReference type="OrthoDB" id="5345392at2759"/>
<evidence type="ECO:0000313" key="8">
    <source>
        <dbReference type="RefSeq" id="XP_030373340.1"/>
    </source>
</evidence>
<keyword evidence="7" id="KW-1185">Reference proteome</keyword>
<dbReference type="RefSeq" id="XP_030373340.1">
    <property type="nucleotide sequence ID" value="XM_030517480.1"/>
</dbReference>
<dbReference type="Pfam" id="PF04117">
    <property type="entry name" value="Mpv17_PMP22"/>
    <property type="match status" value="1"/>
</dbReference>
<evidence type="ECO:0000256" key="3">
    <source>
        <dbReference type="ARBA" id="ARBA00022692"/>
    </source>
</evidence>
<protein>
    <submittedName>
        <fullName evidence="8">Mpv17-like protein 2</fullName>
    </submittedName>
</protein>
<dbReference type="GO" id="GO:0061668">
    <property type="term" value="P:mitochondrial ribosome assembly"/>
    <property type="evidence" value="ECO:0007669"/>
    <property type="project" value="TreeGrafter"/>
</dbReference>
<evidence type="ECO:0000256" key="5">
    <source>
        <dbReference type="ARBA" id="ARBA00023136"/>
    </source>
</evidence>
<evidence type="ECO:0000313" key="7">
    <source>
        <dbReference type="Proteomes" id="UP000504634"/>
    </source>
</evidence>
<dbReference type="GO" id="GO:0005739">
    <property type="term" value="C:mitochondrion"/>
    <property type="evidence" value="ECO:0007669"/>
    <property type="project" value="TreeGrafter"/>
</dbReference>
<evidence type="ECO:0000256" key="1">
    <source>
        <dbReference type="ARBA" id="ARBA00004141"/>
    </source>
</evidence>
<dbReference type="GeneID" id="115623231"/>
<organism evidence="7 8">
    <name type="scientific">Drosophila lebanonensis</name>
    <name type="common">Fruit fly</name>
    <name type="synonym">Scaptodrosophila lebanonensis</name>
    <dbReference type="NCBI Taxonomy" id="7225"/>
    <lineage>
        <taxon>Eukaryota</taxon>
        <taxon>Metazoa</taxon>
        <taxon>Ecdysozoa</taxon>
        <taxon>Arthropoda</taxon>
        <taxon>Hexapoda</taxon>
        <taxon>Insecta</taxon>
        <taxon>Pterygota</taxon>
        <taxon>Neoptera</taxon>
        <taxon>Endopterygota</taxon>
        <taxon>Diptera</taxon>
        <taxon>Brachycera</taxon>
        <taxon>Muscomorpha</taxon>
        <taxon>Ephydroidea</taxon>
        <taxon>Drosophilidae</taxon>
        <taxon>Scaptodrosophila</taxon>
    </lineage>
</organism>
<keyword evidence="5 6" id="KW-0472">Membrane</keyword>
<dbReference type="PANTHER" id="PTHR11266">
    <property type="entry name" value="PEROXISOMAL MEMBRANE PROTEIN 2, PXMP2 MPV17"/>
    <property type="match status" value="1"/>
</dbReference>
<evidence type="ECO:0000256" key="4">
    <source>
        <dbReference type="ARBA" id="ARBA00022989"/>
    </source>
</evidence>
<keyword evidence="4 6" id="KW-1133">Transmembrane helix</keyword>
<reference evidence="8" key="1">
    <citation type="submission" date="2025-08" db="UniProtKB">
        <authorList>
            <consortium name="RefSeq"/>
        </authorList>
    </citation>
    <scope>IDENTIFICATION</scope>
    <source>
        <strain evidence="8">11010-0011.00</strain>
        <tissue evidence="8">Whole body</tissue>
    </source>
</reference>
<keyword evidence="3 6" id="KW-0812">Transmembrane</keyword>